<feature type="domain" description="EGF-like" evidence="21">
    <location>
        <begin position="654"/>
        <end position="690"/>
    </location>
</feature>
<feature type="repeat" description="LDL-receptor class B" evidence="18">
    <location>
        <begin position="881"/>
        <end position="923"/>
    </location>
</feature>
<evidence type="ECO:0000256" key="4">
    <source>
        <dbReference type="ARBA" id="ARBA00022536"/>
    </source>
</evidence>
<protein>
    <recommendedName>
        <fullName evidence="15">Nidogen-1</fullName>
    </recommendedName>
    <alternativeName>
        <fullName evidence="16">Entactin</fullName>
    </alternativeName>
</protein>
<evidence type="ECO:0000259" key="21">
    <source>
        <dbReference type="PROSITE" id="PS50026"/>
    </source>
</evidence>
<dbReference type="PROSITE" id="PS50993">
    <property type="entry name" value="NIDOGEN_G2"/>
    <property type="match status" value="1"/>
</dbReference>
<dbReference type="InterPro" id="IPR000152">
    <property type="entry name" value="EGF-type_Asp/Asn_hydroxyl_site"/>
</dbReference>
<dbReference type="GO" id="GO:0005576">
    <property type="term" value="C:extracellular region"/>
    <property type="evidence" value="ECO:0007669"/>
    <property type="project" value="UniProtKB-ARBA"/>
</dbReference>
<comment type="caution">
    <text evidence="17">Lacks conserved residue(s) required for the propagation of feature annotation.</text>
</comment>
<dbReference type="InterPro" id="IPR000033">
    <property type="entry name" value="LDLR_classB_rpt"/>
</dbReference>
<evidence type="ECO:0000259" key="23">
    <source>
        <dbReference type="PROSITE" id="PS51162"/>
    </source>
</evidence>
<dbReference type="InterPro" id="IPR006605">
    <property type="entry name" value="G2_nidogen/fibulin_G2F"/>
</dbReference>
<dbReference type="Pfam" id="PF00086">
    <property type="entry name" value="Thyroglobulin_1"/>
    <property type="match status" value="1"/>
</dbReference>
<dbReference type="SMART" id="SM00211">
    <property type="entry name" value="TY"/>
    <property type="match status" value="1"/>
</dbReference>
<keyword evidence="6 20" id="KW-0732">Signal</keyword>
<dbReference type="FunFam" id="2.10.25.10:FF:000297">
    <property type="entry name" value="Nidogen 1"/>
    <property type="match status" value="1"/>
</dbReference>
<dbReference type="SMART" id="SM00135">
    <property type="entry name" value="LY"/>
    <property type="match status" value="5"/>
</dbReference>
<dbReference type="InterPro" id="IPR036857">
    <property type="entry name" value="Thyroglobulin_1_sf"/>
</dbReference>
<dbReference type="Proteomes" id="UP000504617">
    <property type="component" value="Unplaced"/>
</dbReference>
<evidence type="ECO:0000313" key="25">
    <source>
        <dbReference type="Proteomes" id="UP000504617"/>
    </source>
</evidence>
<dbReference type="KEGG" id="tsr:106538179"/>
<feature type="domain" description="EGF-like" evidence="21">
    <location>
        <begin position="610"/>
        <end position="653"/>
    </location>
</feature>
<dbReference type="GO" id="GO:0060070">
    <property type="term" value="P:canonical Wnt signaling pathway"/>
    <property type="evidence" value="ECO:0007669"/>
    <property type="project" value="TreeGrafter"/>
</dbReference>
<dbReference type="SUPFAM" id="SSF63825">
    <property type="entry name" value="YWTD domain"/>
    <property type="match status" value="1"/>
</dbReference>
<evidence type="ECO:0000259" key="24">
    <source>
        <dbReference type="PROSITE" id="PS51220"/>
    </source>
</evidence>
<keyword evidence="7" id="KW-0677">Repeat</keyword>
<dbReference type="InterPro" id="IPR000742">
    <property type="entry name" value="EGF"/>
</dbReference>
<dbReference type="GO" id="GO:0005886">
    <property type="term" value="C:plasma membrane"/>
    <property type="evidence" value="ECO:0007669"/>
    <property type="project" value="TreeGrafter"/>
</dbReference>
<comment type="subcellular location">
    <subcellularLocation>
        <location evidence="1">Secreted</location>
        <location evidence="1">Extracellular space</location>
        <location evidence="1">Extracellular matrix</location>
        <location evidence="1">Basement membrane</location>
    </subcellularLocation>
</comment>
<dbReference type="Pfam" id="PF07474">
    <property type="entry name" value="G2F"/>
    <property type="match status" value="1"/>
</dbReference>
<evidence type="ECO:0000256" key="11">
    <source>
        <dbReference type="ARBA" id="ARBA00023157"/>
    </source>
</evidence>
<evidence type="ECO:0000256" key="6">
    <source>
        <dbReference type="ARBA" id="ARBA00022729"/>
    </source>
</evidence>
<dbReference type="GO" id="GO:0005604">
    <property type="term" value="C:basement membrane"/>
    <property type="evidence" value="ECO:0007669"/>
    <property type="project" value="UniProtKB-SubCell"/>
</dbReference>
<dbReference type="InterPro" id="IPR011042">
    <property type="entry name" value="6-blade_b-propeller_TolB-like"/>
</dbReference>
<dbReference type="PANTHER" id="PTHR46513:SF6">
    <property type="entry name" value="NIDOGEN-1"/>
    <property type="match status" value="1"/>
</dbReference>
<evidence type="ECO:0000256" key="7">
    <source>
        <dbReference type="ARBA" id="ARBA00022737"/>
    </source>
</evidence>
<evidence type="ECO:0000256" key="2">
    <source>
        <dbReference type="ARBA" id="ARBA00022525"/>
    </source>
</evidence>
<dbReference type="PROSITE" id="PS51120">
    <property type="entry name" value="LDLRB"/>
    <property type="match status" value="3"/>
</dbReference>
<dbReference type="GO" id="GO:0030198">
    <property type="term" value="P:extracellular matrix organization"/>
    <property type="evidence" value="ECO:0007669"/>
    <property type="project" value="UniProtKB-ARBA"/>
</dbReference>
<dbReference type="Pfam" id="PF12662">
    <property type="entry name" value="cEGF"/>
    <property type="match status" value="1"/>
</dbReference>
<keyword evidence="2" id="KW-0964">Secreted</keyword>
<dbReference type="SMART" id="SM00539">
    <property type="entry name" value="NIDO"/>
    <property type="match status" value="1"/>
</dbReference>
<dbReference type="GO" id="GO:0005509">
    <property type="term" value="F:calcium ion binding"/>
    <property type="evidence" value="ECO:0007669"/>
    <property type="project" value="InterPro"/>
</dbReference>
<dbReference type="Pfam" id="PF12947">
    <property type="entry name" value="EGF_3"/>
    <property type="match status" value="2"/>
</dbReference>
<dbReference type="CDD" id="cd00191">
    <property type="entry name" value="TY"/>
    <property type="match status" value="1"/>
</dbReference>
<proteinExistence type="predicted"/>
<dbReference type="PROSITE" id="PS50026">
    <property type="entry name" value="EGF_3"/>
    <property type="match status" value="4"/>
</dbReference>
<evidence type="ECO:0000313" key="26">
    <source>
        <dbReference type="RefSeq" id="XP_013908083.1"/>
    </source>
</evidence>
<evidence type="ECO:0000256" key="12">
    <source>
        <dbReference type="ARBA" id="ARBA00023180"/>
    </source>
</evidence>
<dbReference type="GO" id="GO:0042813">
    <property type="term" value="F:Wnt receptor activity"/>
    <property type="evidence" value="ECO:0007669"/>
    <property type="project" value="TreeGrafter"/>
</dbReference>
<keyword evidence="12" id="KW-0325">Glycoprotein</keyword>
<evidence type="ECO:0000259" key="22">
    <source>
        <dbReference type="PROSITE" id="PS50993"/>
    </source>
</evidence>
<evidence type="ECO:0000256" key="5">
    <source>
        <dbReference type="ARBA" id="ARBA00022641"/>
    </source>
</evidence>
<dbReference type="SMART" id="SM00179">
    <property type="entry name" value="EGF_CA"/>
    <property type="match status" value="4"/>
</dbReference>
<dbReference type="Gene3D" id="2.10.25.10">
    <property type="entry name" value="Laminin"/>
    <property type="match status" value="5"/>
</dbReference>
<feature type="chain" id="PRO_5026726926" description="Nidogen-1" evidence="20">
    <location>
        <begin position="19"/>
        <end position="1095"/>
    </location>
</feature>
<keyword evidence="9" id="KW-0084">Basement membrane</keyword>
<keyword evidence="3" id="KW-0272">Extracellular matrix</keyword>
<evidence type="ECO:0000256" key="14">
    <source>
        <dbReference type="ARBA" id="ARBA00064792"/>
    </source>
</evidence>
<dbReference type="PROSITE" id="PS01186">
    <property type="entry name" value="EGF_2"/>
    <property type="match status" value="4"/>
</dbReference>
<dbReference type="InterPro" id="IPR009017">
    <property type="entry name" value="GFP"/>
</dbReference>
<name>A0A6I9XA14_9SAUR</name>
<evidence type="ECO:0000256" key="19">
    <source>
        <dbReference type="PROSITE-ProRule" id="PRU00500"/>
    </source>
</evidence>
<evidence type="ECO:0000256" key="16">
    <source>
        <dbReference type="ARBA" id="ARBA00083885"/>
    </source>
</evidence>
<dbReference type="PROSITE" id="PS51162">
    <property type="entry name" value="THYROGLOBULIN_1_2"/>
    <property type="match status" value="1"/>
</dbReference>
<feature type="domain" description="Thyroglobulin type-1" evidence="23">
    <location>
        <begin position="698"/>
        <end position="767"/>
    </location>
</feature>
<dbReference type="RefSeq" id="XP_013908083.1">
    <property type="nucleotide sequence ID" value="XM_014052608.1"/>
</dbReference>
<dbReference type="Gene3D" id="4.10.800.10">
    <property type="entry name" value="Thyroglobulin type-1"/>
    <property type="match status" value="1"/>
</dbReference>
<comment type="subunit">
    <text evidence="14">Interacts with FBLN1. Interacts with LGALS3BP. Interacts with PLXDC1. Interacts with SVEP1.</text>
</comment>
<feature type="disulfide bond" evidence="19">
    <location>
        <begin position="737"/>
        <end position="744"/>
    </location>
</feature>
<dbReference type="SUPFAM" id="SSF57184">
    <property type="entry name" value="Growth factor receptor domain"/>
    <property type="match status" value="2"/>
</dbReference>
<dbReference type="InterPro" id="IPR049883">
    <property type="entry name" value="NOTCH1_EGF-like"/>
</dbReference>
<evidence type="ECO:0000256" key="10">
    <source>
        <dbReference type="ARBA" id="ARBA00022889"/>
    </source>
</evidence>
<dbReference type="PROSITE" id="PS01187">
    <property type="entry name" value="EGF_CA"/>
    <property type="match status" value="2"/>
</dbReference>
<dbReference type="GeneID" id="106538179"/>
<dbReference type="InterPro" id="IPR000716">
    <property type="entry name" value="Thyroglobulin_1"/>
</dbReference>
<dbReference type="PROSITE" id="PS51220">
    <property type="entry name" value="NIDO"/>
    <property type="match status" value="1"/>
</dbReference>
<evidence type="ECO:0000256" key="17">
    <source>
        <dbReference type="PROSITE-ProRule" id="PRU00076"/>
    </source>
</evidence>
<sequence length="1095" mass="119892">MKGLSLWALLALLAPGSCSPGEGLLFPFGLSRGDKALEAGDDVSSAPLSLDTPLHFYGSSVRSLYVLTNGIIAVSKPSREDEYLGQFPLSFGGIAPFYADLDTTGGYGNVYYREDSSPEILQLATMYIKRGFPNTTFDPESVVIVTWDSVAPYVRSGQDATLEVKRNTFQAVLASSDASSYAVFLYPEDGLQFYSTHSKNDNIVVPATVGFSQPSTNYFLWVKAGSYNIIANDEEILRNLGKASNLGQPGVWAFEIGGSNDILSAEGTPSPASVEYSDYEQFQEVTLDPSILQQDPIEISHPEVSYDVSDRGDNFQTGYNLPQPVIEDDFQLPYPTLTDQPPVKLPLPTGKNPPLQFPIHQFPNQHAQIIEVEEDDETGIVFRYNTDVQQSCANNRHQCSVRAVCKDYPSGFCCSCIVGYKGNGRQCVAEGSPQRVNGKVKGRIFVGNNPVPIVFENTDLHSYVVMNHGRAYTAISTIPETLGFSLLPLASIGGIIGWMFAVEQEGYQNGFTVTDGSGDVSHNPCYTGTHGCDINAVCRPGTGNQFTCECSVGFRGDGRTCYDVNECQEQPTVCGSNAVCNNQPGTFRCECLEGYQFSDDGRTCTAVDRVVNHCLMGSHTCDIPQRARCIYSGESSYICACIPGFSGDGRSCIDVDECQSNRCHPDAVCYNSPGSFSCQCKAGYHGDGFHCVSQEVEKTKCQREQEQILGLGQREHRPIGQFIPQCDIYGNYLPTQCHSSTGYCWCVDRDGNEIDGTRSGPGIQPPCLGTVAPPVTIGPSVKPDTIPLPPGSHLLIAQSGKIDHVPLEGNVMKKSDAKALLHVPDKVVIGVAYDCLEKMVYWTDISSPSISRASLGGGEPVSIIKTDLESPEGIALDHLGRTIFWTDSQLDRIEVAKVDGTHRRVLFDTELVNPRAIVADPVRGNLYWTDWNREAPKIETSYMDGTNRRILVKDDLGLPNGLTFDTYSSLLCWVDAGTKRVECMDLNQHSRRKILEGIQYPFSITSYGKNLFYTDWRRDAVVAVDRTISKENDNFQPYKRTRLYGITTALAQCPAGHNYCSLNNGGCTHLCLATPGGRSCRCPDNIIGVDCIERN</sequence>
<keyword evidence="5" id="KW-0765">Sulfation</keyword>
<evidence type="ECO:0000256" key="15">
    <source>
        <dbReference type="ARBA" id="ARBA00072067"/>
    </source>
</evidence>
<dbReference type="PROSITE" id="PS00484">
    <property type="entry name" value="THYROGLOBULIN_1_1"/>
    <property type="match status" value="1"/>
</dbReference>
<dbReference type="SUPFAM" id="SSF54511">
    <property type="entry name" value="GFP-like"/>
    <property type="match status" value="1"/>
</dbReference>
<dbReference type="CDD" id="cd00054">
    <property type="entry name" value="EGF_CA"/>
    <property type="match status" value="2"/>
</dbReference>
<dbReference type="Gene3D" id="2.120.10.30">
    <property type="entry name" value="TolB, C-terminal domain"/>
    <property type="match status" value="1"/>
</dbReference>
<accession>A0A6I9XA14</accession>
<dbReference type="FunFam" id="2.120.10.30:FF:000030">
    <property type="entry name" value="Nidogen 1"/>
    <property type="match status" value="1"/>
</dbReference>
<dbReference type="FunFam" id="2.10.25.10:FF:000666">
    <property type="entry name" value="nidogen-1"/>
    <property type="match status" value="1"/>
</dbReference>
<dbReference type="InterPro" id="IPR026823">
    <property type="entry name" value="cEGF"/>
</dbReference>
<dbReference type="Pfam" id="PF06119">
    <property type="entry name" value="NIDO"/>
    <property type="match status" value="1"/>
</dbReference>
<dbReference type="AlphaFoldDB" id="A0A6I9XA14"/>
<dbReference type="InterPro" id="IPR003886">
    <property type="entry name" value="NIDO_dom"/>
</dbReference>
<dbReference type="FunFam" id="4.10.800.10:FF:000001">
    <property type="entry name" value="Testican-3 isoform 2"/>
    <property type="match status" value="1"/>
</dbReference>
<dbReference type="Pfam" id="PF14670">
    <property type="entry name" value="FXa_inhibition"/>
    <property type="match status" value="1"/>
</dbReference>
<feature type="repeat" description="LDL-receptor class B" evidence="18">
    <location>
        <begin position="838"/>
        <end position="880"/>
    </location>
</feature>
<dbReference type="InterPro" id="IPR001881">
    <property type="entry name" value="EGF-like_Ca-bd_dom"/>
</dbReference>
<dbReference type="InterPro" id="IPR009030">
    <property type="entry name" value="Growth_fac_rcpt_cys_sf"/>
</dbReference>
<dbReference type="PROSITE" id="PS00010">
    <property type="entry name" value="ASX_HYDROXYL"/>
    <property type="match status" value="2"/>
</dbReference>
<dbReference type="InterPro" id="IPR018097">
    <property type="entry name" value="EGF_Ca-bd_CS"/>
</dbReference>
<keyword evidence="8" id="KW-0106">Calcium</keyword>
<keyword evidence="10" id="KW-0130">Cell adhesion</keyword>
<dbReference type="Gene3D" id="2.40.155.10">
    <property type="entry name" value="Green fluorescent protein"/>
    <property type="match status" value="1"/>
</dbReference>
<dbReference type="GO" id="GO:0005518">
    <property type="term" value="F:collagen binding"/>
    <property type="evidence" value="ECO:0007669"/>
    <property type="project" value="UniProtKB-ARBA"/>
</dbReference>
<gene>
    <name evidence="26" type="primary">NID1</name>
</gene>
<evidence type="ECO:0000256" key="1">
    <source>
        <dbReference type="ARBA" id="ARBA00004302"/>
    </source>
</evidence>
<dbReference type="CTD" id="4811"/>
<reference evidence="26" key="1">
    <citation type="submission" date="2025-08" db="UniProtKB">
        <authorList>
            <consortium name="RefSeq"/>
        </authorList>
    </citation>
    <scope>IDENTIFICATION</scope>
    <source>
        <tissue evidence="26">Skeletal muscle</tissue>
    </source>
</reference>
<evidence type="ECO:0000256" key="8">
    <source>
        <dbReference type="ARBA" id="ARBA00022837"/>
    </source>
</evidence>
<dbReference type="SMART" id="SM00682">
    <property type="entry name" value="G2F"/>
    <property type="match status" value="1"/>
</dbReference>
<dbReference type="SUPFAM" id="SSF57610">
    <property type="entry name" value="Thyroglobulin type-1 domain"/>
    <property type="match status" value="1"/>
</dbReference>
<dbReference type="GO" id="GO:0017147">
    <property type="term" value="F:Wnt-protein binding"/>
    <property type="evidence" value="ECO:0007669"/>
    <property type="project" value="TreeGrafter"/>
</dbReference>
<keyword evidence="25" id="KW-1185">Reference proteome</keyword>
<evidence type="ECO:0000256" key="3">
    <source>
        <dbReference type="ARBA" id="ARBA00022530"/>
    </source>
</evidence>
<dbReference type="SMART" id="SM00181">
    <property type="entry name" value="EGF"/>
    <property type="match status" value="6"/>
</dbReference>
<dbReference type="GO" id="GO:0043236">
    <property type="term" value="F:laminin binding"/>
    <property type="evidence" value="ECO:0007669"/>
    <property type="project" value="UniProtKB-ARBA"/>
</dbReference>
<evidence type="ECO:0000256" key="13">
    <source>
        <dbReference type="ARBA" id="ARBA00057594"/>
    </source>
</evidence>
<dbReference type="FunFam" id="2.10.25.10:FF:000270">
    <property type="entry name" value="Nidogen 1"/>
    <property type="match status" value="1"/>
</dbReference>
<evidence type="ECO:0000256" key="9">
    <source>
        <dbReference type="ARBA" id="ARBA00022869"/>
    </source>
</evidence>
<feature type="domain" description="EGF-like" evidence="21">
    <location>
        <begin position="563"/>
        <end position="605"/>
    </location>
</feature>
<evidence type="ECO:0000256" key="18">
    <source>
        <dbReference type="PROSITE-ProRule" id="PRU00461"/>
    </source>
</evidence>
<feature type="domain" description="NIDO" evidence="24">
    <location>
        <begin position="96"/>
        <end position="259"/>
    </location>
</feature>
<dbReference type="Pfam" id="PF00058">
    <property type="entry name" value="Ldl_recept_b"/>
    <property type="match status" value="3"/>
</dbReference>
<dbReference type="InterPro" id="IPR050778">
    <property type="entry name" value="Cueball_EGF_LRP_Nidogen"/>
</dbReference>
<dbReference type="InterPro" id="IPR024731">
    <property type="entry name" value="NELL2-like_EGF"/>
</dbReference>
<keyword evidence="4 17" id="KW-0245">EGF-like domain</keyword>
<dbReference type="PANTHER" id="PTHR46513">
    <property type="entry name" value="VITELLOGENIN RECEPTOR-LIKE PROTEIN-RELATED-RELATED"/>
    <property type="match status" value="1"/>
</dbReference>
<dbReference type="FunFam" id="2.10.25.10:FF:000281">
    <property type="entry name" value="Nidogen 1"/>
    <property type="match status" value="1"/>
</dbReference>
<feature type="domain" description="Nidogen G2 beta-barrel" evidence="22">
    <location>
        <begin position="432"/>
        <end position="516"/>
    </location>
</feature>
<feature type="domain" description="EGF-like" evidence="21">
    <location>
        <begin position="521"/>
        <end position="562"/>
    </location>
</feature>
<comment type="function">
    <text evidence="13">Sulfated glycoprotein widely distributed in basement membranes and tightly associated with laminin. Also binds to collagen IV and perlecan. It probably has a role in cell-extracellular matrix interactions.</text>
</comment>
<dbReference type="Pfam" id="PF07645">
    <property type="entry name" value="EGF_CA"/>
    <property type="match status" value="1"/>
</dbReference>
<feature type="repeat" description="LDL-receptor class B" evidence="18">
    <location>
        <begin position="924"/>
        <end position="968"/>
    </location>
</feature>
<keyword evidence="11 19" id="KW-1015">Disulfide bond</keyword>
<feature type="signal peptide" evidence="20">
    <location>
        <begin position="1"/>
        <end position="18"/>
    </location>
</feature>
<organism evidence="25 26">
    <name type="scientific">Thamnophis sirtalis</name>
    <dbReference type="NCBI Taxonomy" id="35019"/>
    <lineage>
        <taxon>Eukaryota</taxon>
        <taxon>Metazoa</taxon>
        <taxon>Chordata</taxon>
        <taxon>Craniata</taxon>
        <taxon>Vertebrata</taxon>
        <taxon>Euteleostomi</taxon>
        <taxon>Lepidosauria</taxon>
        <taxon>Squamata</taxon>
        <taxon>Bifurcata</taxon>
        <taxon>Unidentata</taxon>
        <taxon>Episquamata</taxon>
        <taxon>Toxicofera</taxon>
        <taxon>Serpentes</taxon>
        <taxon>Colubroidea</taxon>
        <taxon>Colubridae</taxon>
        <taxon>Natricinae</taxon>
        <taxon>Thamnophis</taxon>
    </lineage>
</organism>
<dbReference type="OrthoDB" id="9990982at2759"/>
<dbReference type="GO" id="GO:0007160">
    <property type="term" value="P:cell-matrix adhesion"/>
    <property type="evidence" value="ECO:0007669"/>
    <property type="project" value="InterPro"/>
</dbReference>
<evidence type="ECO:0000256" key="20">
    <source>
        <dbReference type="SAM" id="SignalP"/>
    </source>
</evidence>